<dbReference type="OrthoDB" id="5986372at2759"/>
<evidence type="ECO:0000256" key="1">
    <source>
        <dbReference type="ARBA" id="ARBA00022737"/>
    </source>
</evidence>
<dbReference type="AlphaFoldDB" id="A0A9Q0YL79"/>
<keyword evidence="1" id="KW-0677">Repeat</keyword>
<comment type="caution">
    <text evidence="3">The sequence shown here is derived from an EMBL/GenBank/DDBJ whole genome shotgun (WGS) entry which is preliminary data.</text>
</comment>
<evidence type="ECO:0000313" key="3">
    <source>
        <dbReference type="EMBL" id="KAJ8022679.1"/>
    </source>
</evidence>
<reference evidence="3" key="1">
    <citation type="submission" date="2021-10" db="EMBL/GenBank/DDBJ databases">
        <title>Tropical sea cucumber genome reveals ecological adaptation and Cuvierian tubules defense mechanism.</title>
        <authorList>
            <person name="Chen T."/>
        </authorList>
    </citation>
    <scope>NUCLEOTIDE SEQUENCE</scope>
    <source>
        <strain evidence="3">Nanhai2018</strain>
        <tissue evidence="3">Muscle</tissue>
    </source>
</reference>
<dbReference type="InterPro" id="IPR019734">
    <property type="entry name" value="TPR_rpt"/>
</dbReference>
<dbReference type="Gene3D" id="1.25.40.10">
    <property type="entry name" value="Tetratricopeptide repeat domain"/>
    <property type="match status" value="2"/>
</dbReference>
<dbReference type="Pfam" id="PF13181">
    <property type="entry name" value="TPR_8"/>
    <property type="match status" value="2"/>
</dbReference>
<proteinExistence type="predicted"/>
<dbReference type="PANTHER" id="PTHR45641">
    <property type="entry name" value="TETRATRICOPEPTIDE REPEAT PROTEIN (AFU_ORTHOLOGUE AFUA_6G03870)"/>
    <property type="match status" value="1"/>
</dbReference>
<dbReference type="PANTHER" id="PTHR45641:SF19">
    <property type="entry name" value="NEPHROCYSTIN-3"/>
    <property type="match status" value="1"/>
</dbReference>
<dbReference type="InterPro" id="IPR027417">
    <property type="entry name" value="P-loop_NTPase"/>
</dbReference>
<keyword evidence="4" id="KW-1185">Reference proteome</keyword>
<dbReference type="PRINTS" id="PR00364">
    <property type="entry name" value="DISEASERSIST"/>
</dbReference>
<evidence type="ECO:0000256" key="2">
    <source>
        <dbReference type="ARBA" id="ARBA00022803"/>
    </source>
</evidence>
<dbReference type="SUPFAM" id="SSF48452">
    <property type="entry name" value="TPR-like"/>
    <property type="match status" value="1"/>
</dbReference>
<dbReference type="EMBL" id="JAIZAY010000020">
    <property type="protein sequence ID" value="KAJ8022679.1"/>
    <property type="molecule type" value="Genomic_DNA"/>
</dbReference>
<gene>
    <name evidence="3" type="ORF">HOLleu_37646</name>
</gene>
<protein>
    <submittedName>
        <fullName evidence="3">Nephrocystin-3</fullName>
    </submittedName>
</protein>
<accession>A0A9Q0YL79</accession>
<sequence>MTVAQLDKGFISLREEDLDMANFQIDRTVYVEKASSLIVSYLNNNTGAQLVQIYGLPLVGKTTLGKLICSHIQDSWNSNNTTPLYVLQVFHDWYKDNYTASDHTGVIRDSLSSVEELESLLPSSKCLLFLDDFSLVKWLDRLLRHQDICCVLTTEVFLELFRLGHQVHKIKLSLLTAAESEGFMIKILKPKEWTYTHRLTCIARRCNGFPKILSKVTEALYFGNVLLENVYKCSFSDLCEMFCSKDEHFDITFRLRCQVERVDDVVPGVHIPTLSCMRGSFSTRDITAISNLPMDVVTNKSLIEPMFKLGIVTRTDSESSGYQFVINDIVRNLLEDRYNFLQNQSVLHSRFVAYFAKMFGDLEEKMMTDVDAFFQIFMGVYPNLLSLIKRAIYCLKEDYDILIEVGRQAELLIMSFLQVREVATFYEACVQAAKDRGNMTDYARMLSCYGHTLLVICPDVEVAGEKLREAMALMKKDPNITKPEIALTTSHHGHYYYLRGNGKISIKYYKKALSIYEGCLQDLGNVQTDANASQFRFLQLSKVRMMNNIAISAGALRQYDYSIKLHKENIRIHQEIFKSDLGIGKAYHCIGLMLHLKGDEEGALRYGRIGLEVKRRSHPKRPSLSIVYSMSHVGMSYFFLDKQRERALLMLEDALAMIDDLRENHPDRSLLLNGKGVIYVKSGDYKEAVNCLKEASRVRMKEFGIGANCCSGESLQYLGEAYFGLGDTAMAVQTFKKCLFFEIQYYLEESPSDFERIVLETLEWLEKSLVENGEECIKVLFVKDFQDKVKMVLNAPREKGDEILKAKTELKSTMKEAYLVLGLTNMKLK</sequence>
<dbReference type="SUPFAM" id="SSF52540">
    <property type="entry name" value="P-loop containing nucleoside triphosphate hydrolases"/>
    <property type="match status" value="1"/>
</dbReference>
<evidence type="ECO:0000313" key="4">
    <source>
        <dbReference type="Proteomes" id="UP001152320"/>
    </source>
</evidence>
<dbReference type="SMART" id="SM00028">
    <property type="entry name" value="TPR"/>
    <property type="match status" value="5"/>
</dbReference>
<organism evidence="3 4">
    <name type="scientific">Holothuria leucospilota</name>
    <name type="common">Black long sea cucumber</name>
    <name type="synonym">Mertensiothuria leucospilota</name>
    <dbReference type="NCBI Taxonomy" id="206669"/>
    <lineage>
        <taxon>Eukaryota</taxon>
        <taxon>Metazoa</taxon>
        <taxon>Echinodermata</taxon>
        <taxon>Eleutherozoa</taxon>
        <taxon>Echinozoa</taxon>
        <taxon>Holothuroidea</taxon>
        <taxon>Aspidochirotacea</taxon>
        <taxon>Aspidochirotida</taxon>
        <taxon>Holothuriidae</taxon>
        <taxon>Holothuria</taxon>
    </lineage>
</organism>
<keyword evidence="2" id="KW-0802">TPR repeat</keyword>
<dbReference type="InterPro" id="IPR011990">
    <property type="entry name" value="TPR-like_helical_dom_sf"/>
</dbReference>
<dbReference type="Proteomes" id="UP001152320">
    <property type="component" value="Chromosome 20"/>
</dbReference>
<name>A0A9Q0YL79_HOLLE</name>